<dbReference type="EMBL" id="JXUW01000038">
    <property type="protein sequence ID" value="KJE75504.1"/>
    <property type="molecule type" value="Genomic_DNA"/>
</dbReference>
<organism evidence="2 3">
    <name type="scientific">Ferrimicrobium acidiphilum DSM 19497</name>
    <dbReference type="NCBI Taxonomy" id="1121877"/>
    <lineage>
        <taxon>Bacteria</taxon>
        <taxon>Bacillati</taxon>
        <taxon>Actinomycetota</taxon>
        <taxon>Acidimicrobiia</taxon>
        <taxon>Acidimicrobiales</taxon>
        <taxon>Acidimicrobiaceae</taxon>
        <taxon>Ferrimicrobium</taxon>
    </lineage>
</organism>
<evidence type="ECO:0000259" key="1">
    <source>
        <dbReference type="Pfam" id="PF13845"/>
    </source>
</evidence>
<dbReference type="AlphaFoldDB" id="A0A0D8FRB0"/>
<protein>
    <recommendedName>
        <fullName evidence="1">Septum formation-related domain-containing protein</fullName>
    </recommendedName>
</protein>
<dbReference type="OrthoDB" id="3628931at2"/>
<evidence type="ECO:0000313" key="3">
    <source>
        <dbReference type="Proteomes" id="UP000032336"/>
    </source>
</evidence>
<dbReference type="Proteomes" id="UP000032336">
    <property type="component" value="Unassembled WGS sequence"/>
</dbReference>
<dbReference type="RefSeq" id="WP_081901198.1">
    <property type="nucleotide sequence ID" value="NZ_JQKF01000031.1"/>
</dbReference>
<sequence>MGVRGVKTSRWRSRLAVVICCTIFAVLTSGCGLTSSNQSQAVSVFKLAVGDCLVPPTKIQADLTSITVVSCNLAHTQQVFGIAKLSGSSSSYPTTQTLDAQANGLCLDKFAQFVGIPYQKSKLFFTYMLPSVGSWSAGDRSVVCVLESVTGPLHRSAKGSKL</sequence>
<dbReference type="Pfam" id="PF13845">
    <property type="entry name" value="Septum_form"/>
    <property type="match status" value="1"/>
</dbReference>
<feature type="domain" description="Septum formation-related" evidence="1">
    <location>
        <begin position="49"/>
        <end position="144"/>
    </location>
</feature>
<dbReference type="InterPro" id="IPR026004">
    <property type="entry name" value="Septum_form"/>
</dbReference>
<comment type="caution">
    <text evidence="2">The sequence shown here is derived from an EMBL/GenBank/DDBJ whole genome shotgun (WGS) entry which is preliminary data.</text>
</comment>
<dbReference type="STRING" id="1121877.FEAC_27440"/>
<accession>A0A0D8FRB0</accession>
<dbReference type="eggNOG" id="COG0515">
    <property type="taxonomic scope" value="Bacteria"/>
</dbReference>
<proteinExistence type="predicted"/>
<keyword evidence="3" id="KW-1185">Reference proteome</keyword>
<dbReference type="PROSITE" id="PS51257">
    <property type="entry name" value="PROKAR_LIPOPROTEIN"/>
    <property type="match status" value="1"/>
</dbReference>
<gene>
    <name evidence="2" type="ORF">FEAC_27440</name>
</gene>
<name>A0A0D8FRB0_9ACTN</name>
<reference evidence="2 3" key="1">
    <citation type="submission" date="2015-01" db="EMBL/GenBank/DDBJ databases">
        <title>Draft genome of the acidophilic iron oxidizer Ferrimicrobium acidiphilum strain T23.</title>
        <authorList>
            <person name="Poehlein A."/>
            <person name="Eisen S."/>
            <person name="Schloemann M."/>
            <person name="Johnson B.D."/>
            <person name="Daniel R."/>
            <person name="Muehling M."/>
        </authorList>
    </citation>
    <scope>NUCLEOTIDE SEQUENCE [LARGE SCALE GENOMIC DNA]</scope>
    <source>
        <strain evidence="2 3">T23</strain>
    </source>
</reference>
<evidence type="ECO:0000313" key="2">
    <source>
        <dbReference type="EMBL" id="KJE75504.1"/>
    </source>
</evidence>
<dbReference type="GeneID" id="78373731"/>